<feature type="non-terminal residue" evidence="3">
    <location>
        <position position="102"/>
    </location>
</feature>
<feature type="region of interest" description="Disordered" evidence="1">
    <location>
        <begin position="29"/>
        <end position="102"/>
    </location>
</feature>
<dbReference type="HOGENOM" id="CLU_2326306_0_0_1"/>
<feature type="compositionally biased region" description="Low complexity" evidence="1">
    <location>
        <begin position="53"/>
        <end position="64"/>
    </location>
</feature>
<feature type="signal peptide" evidence="2">
    <location>
        <begin position="1"/>
        <end position="22"/>
    </location>
</feature>
<name>X0GW17_FUSOX</name>
<dbReference type="AlphaFoldDB" id="X0GW17"/>
<evidence type="ECO:0000256" key="2">
    <source>
        <dbReference type="SAM" id="SignalP"/>
    </source>
</evidence>
<evidence type="ECO:0000313" key="3">
    <source>
        <dbReference type="EMBL" id="EXL64120.1"/>
    </source>
</evidence>
<proteinExistence type="predicted"/>
<feature type="chain" id="PRO_5004939396" evidence="2">
    <location>
        <begin position="23"/>
        <end position="102"/>
    </location>
</feature>
<gene>
    <name evidence="3" type="ORF">FOPG_19610</name>
</gene>
<reference evidence="3" key="1">
    <citation type="submission" date="2011-11" db="EMBL/GenBank/DDBJ databases">
        <title>The Genome Sequence of Fusarium oxysporum PHW808.</title>
        <authorList>
            <consortium name="The Broad Institute Genome Sequencing Platform"/>
            <person name="Ma L.-J."/>
            <person name="Gale L.R."/>
            <person name="Schwartz D.C."/>
            <person name="Zhou S."/>
            <person name="Corby-Kistler H."/>
            <person name="Young S.K."/>
            <person name="Zeng Q."/>
            <person name="Gargeya S."/>
            <person name="Fitzgerald M."/>
            <person name="Haas B."/>
            <person name="Abouelleil A."/>
            <person name="Alvarado L."/>
            <person name="Arachchi H.M."/>
            <person name="Berlin A."/>
            <person name="Brown A."/>
            <person name="Chapman S.B."/>
            <person name="Chen Z."/>
            <person name="Dunbar C."/>
            <person name="Freedman E."/>
            <person name="Gearin G."/>
            <person name="Goldberg J."/>
            <person name="Griggs A."/>
            <person name="Gujja S."/>
            <person name="Heiman D."/>
            <person name="Howarth C."/>
            <person name="Larson L."/>
            <person name="Lui A."/>
            <person name="MacDonald P.J.P."/>
            <person name="Montmayeur A."/>
            <person name="Murphy C."/>
            <person name="Neiman D."/>
            <person name="Pearson M."/>
            <person name="Priest M."/>
            <person name="Roberts A."/>
            <person name="Saif S."/>
            <person name="Shea T."/>
            <person name="Shenoy N."/>
            <person name="Sisk P."/>
            <person name="Stolte C."/>
            <person name="Sykes S."/>
            <person name="Wortman J."/>
            <person name="Nusbaum C."/>
            <person name="Birren B."/>
        </authorList>
    </citation>
    <scope>NUCLEOTIDE SEQUENCE [LARGE SCALE GENOMIC DNA]</scope>
    <source>
        <strain evidence="3">54008</strain>
    </source>
</reference>
<keyword evidence="2" id="KW-0732">Signal</keyword>
<organism evidence="3">
    <name type="scientific">Fusarium oxysporum f. sp. conglutinans race 2 54008</name>
    <dbReference type="NCBI Taxonomy" id="1089457"/>
    <lineage>
        <taxon>Eukaryota</taxon>
        <taxon>Fungi</taxon>
        <taxon>Dikarya</taxon>
        <taxon>Ascomycota</taxon>
        <taxon>Pezizomycotina</taxon>
        <taxon>Sordariomycetes</taxon>
        <taxon>Hypocreomycetidae</taxon>
        <taxon>Hypocreales</taxon>
        <taxon>Nectriaceae</taxon>
        <taxon>Fusarium</taxon>
        <taxon>Fusarium oxysporum species complex</taxon>
    </lineage>
</organism>
<dbReference type="EMBL" id="KK034344">
    <property type="protein sequence ID" value="EXL64120.1"/>
    <property type="molecule type" value="Genomic_DNA"/>
</dbReference>
<dbReference type="Proteomes" id="UP000030676">
    <property type="component" value="Unassembled WGS sequence"/>
</dbReference>
<accession>X0GW17</accession>
<protein>
    <submittedName>
        <fullName evidence="3">Uncharacterized protein</fullName>
    </submittedName>
</protein>
<sequence>MKLSIVAFIAAVPATIAAPAAAQVATPIASPYPATTDPAAVPDSGWRKDHKYYPAPKGGYKYPEYTPPKKDYGGHGGHHGHHDEGKKDNKVHKGNKGDDYRH</sequence>
<evidence type="ECO:0000256" key="1">
    <source>
        <dbReference type="SAM" id="MobiDB-lite"/>
    </source>
</evidence>
<reference evidence="3" key="2">
    <citation type="submission" date="2014-03" db="EMBL/GenBank/DDBJ databases">
        <title>The Genome Annotation of Fusarium oxysporum PHW808.</title>
        <authorList>
            <consortium name="The Broad Institute Genomics Platform"/>
            <person name="Ma L.-J."/>
            <person name="Corby-Kistler H."/>
            <person name="Broz K."/>
            <person name="Gale L.R."/>
            <person name="Jonkers W."/>
            <person name="O'Donnell K."/>
            <person name="Ploetz R."/>
            <person name="Steinberg C."/>
            <person name="Schwartz D.C."/>
            <person name="VanEtten H."/>
            <person name="Zhou S."/>
            <person name="Young S.K."/>
            <person name="Zeng Q."/>
            <person name="Gargeya S."/>
            <person name="Fitzgerald M."/>
            <person name="Abouelleil A."/>
            <person name="Alvarado L."/>
            <person name="Chapman S.B."/>
            <person name="Gainer-Dewar J."/>
            <person name="Goldberg J."/>
            <person name="Griggs A."/>
            <person name="Gujja S."/>
            <person name="Hansen M."/>
            <person name="Howarth C."/>
            <person name="Imamovic A."/>
            <person name="Ireland A."/>
            <person name="Larimer J."/>
            <person name="McCowan C."/>
            <person name="Murphy C."/>
            <person name="Pearson M."/>
            <person name="Poon T.W."/>
            <person name="Priest M."/>
            <person name="Roberts A."/>
            <person name="Saif S."/>
            <person name="Shea T."/>
            <person name="Sykes S."/>
            <person name="Wortman J."/>
            <person name="Nusbaum C."/>
            <person name="Birren B."/>
        </authorList>
    </citation>
    <scope>NUCLEOTIDE SEQUENCE</scope>
    <source>
        <strain evidence="3">54008</strain>
    </source>
</reference>